<gene>
    <name evidence="4" type="ORF">GD597_04650</name>
</gene>
<keyword evidence="5" id="KW-1185">Reference proteome</keyword>
<evidence type="ECO:0000259" key="3">
    <source>
        <dbReference type="Pfam" id="PF08719"/>
    </source>
</evidence>
<proteinExistence type="predicted"/>
<dbReference type="Pfam" id="PF08719">
    <property type="entry name" value="NADAR"/>
    <property type="match status" value="1"/>
</dbReference>
<feature type="domain" description="NADAR" evidence="3">
    <location>
        <begin position="24"/>
        <end position="182"/>
    </location>
</feature>
<comment type="catalytic activity">
    <reaction evidence="2">
        <text>2,5-diamino-6-hydroxy-4-(5-phosphoribosylamino)-pyrimidine + H2O = 2,5,6-triamino-4-hydroxypyrimidine + D-ribose 5-phosphate</text>
        <dbReference type="Rhea" id="RHEA:23436"/>
        <dbReference type="ChEBI" id="CHEBI:15377"/>
        <dbReference type="ChEBI" id="CHEBI:58614"/>
        <dbReference type="ChEBI" id="CHEBI:78346"/>
        <dbReference type="ChEBI" id="CHEBI:137796"/>
    </reaction>
</comment>
<dbReference type="CDD" id="cd15457">
    <property type="entry name" value="NADAR"/>
    <property type="match status" value="1"/>
</dbReference>
<dbReference type="Proteomes" id="UP000598971">
    <property type="component" value="Unassembled WGS sequence"/>
</dbReference>
<sequence>MTTHYDINWLIEKFESGATLKYIFFWGHTNKYNEEVGKFCFSQWFESPFTVDNITYKTAEHWMMAHKALLFGDKLNFDKIINCEKPGEAKELGRQVLGYDEQAWNDRKFEIVKLGNIHKFNQYPQFADYLLKTENRILVEASPVDTIWGIGLSQDSNNIENIYAWRGQNLLGFALMATRDFLKEFGHFKPLDNSHQTPWTKFPKIDKEDMFWKMGKGEAFLITFSNYYNNLSDKEKSIYELTNPEPYDWTNFYD</sequence>
<comment type="catalytic activity">
    <reaction evidence="1">
        <text>5-amino-6-(5-phospho-D-ribosylamino)uracil + H2O = 5,6-diaminouracil + D-ribose 5-phosphate</text>
        <dbReference type="Rhea" id="RHEA:55020"/>
        <dbReference type="ChEBI" id="CHEBI:15377"/>
        <dbReference type="ChEBI" id="CHEBI:46252"/>
        <dbReference type="ChEBI" id="CHEBI:58453"/>
        <dbReference type="ChEBI" id="CHEBI:78346"/>
    </reaction>
</comment>
<comment type="caution">
    <text evidence="4">The sequence shown here is derived from an EMBL/GenBank/DDBJ whole genome shotgun (WGS) entry which is preliminary data.</text>
</comment>
<dbReference type="NCBIfam" id="TIGR02464">
    <property type="entry name" value="ribofla_fusion"/>
    <property type="match status" value="1"/>
</dbReference>
<protein>
    <submittedName>
        <fullName evidence="4">DUF1768 domain-containing protein</fullName>
    </submittedName>
</protein>
<dbReference type="AlphaFoldDB" id="A0A8J8FDQ1"/>
<organism evidence="4 5">
    <name type="scientific">Limnovirga soli</name>
    <dbReference type="NCBI Taxonomy" id="2656915"/>
    <lineage>
        <taxon>Bacteria</taxon>
        <taxon>Pseudomonadati</taxon>
        <taxon>Bacteroidota</taxon>
        <taxon>Chitinophagia</taxon>
        <taxon>Chitinophagales</taxon>
        <taxon>Chitinophagaceae</taxon>
        <taxon>Limnovirga</taxon>
    </lineage>
</organism>
<dbReference type="SUPFAM" id="SSF143990">
    <property type="entry name" value="YbiA-like"/>
    <property type="match status" value="1"/>
</dbReference>
<accession>A0A8J8FDQ1</accession>
<dbReference type="InterPro" id="IPR012816">
    <property type="entry name" value="NADAR"/>
</dbReference>
<evidence type="ECO:0000313" key="5">
    <source>
        <dbReference type="Proteomes" id="UP000598971"/>
    </source>
</evidence>
<evidence type="ECO:0000256" key="2">
    <source>
        <dbReference type="ARBA" id="ARBA00000751"/>
    </source>
</evidence>
<evidence type="ECO:0000256" key="1">
    <source>
        <dbReference type="ARBA" id="ARBA00000022"/>
    </source>
</evidence>
<dbReference type="InterPro" id="IPR037238">
    <property type="entry name" value="YbiA-like_sf"/>
</dbReference>
<dbReference type="EMBL" id="WHPF01000003">
    <property type="protein sequence ID" value="NNV54742.1"/>
    <property type="molecule type" value="Genomic_DNA"/>
</dbReference>
<dbReference type="Gene3D" id="1.10.357.40">
    <property type="entry name" value="YbiA-like"/>
    <property type="match status" value="1"/>
</dbReference>
<evidence type="ECO:0000313" key="4">
    <source>
        <dbReference type="EMBL" id="NNV54742.1"/>
    </source>
</evidence>
<reference evidence="4" key="1">
    <citation type="submission" date="2019-10" db="EMBL/GenBank/DDBJ databases">
        <title>Draft genome sequence of Panacibacter sp. KCS-6.</title>
        <authorList>
            <person name="Yim K.J."/>
        </authorList>
    </citation>
    <scope>NUCLEOTIDE SEQUENCE</scope>
    <source>
        <strain evidence="4">KCS-6</strain>
    </source>
</reference>
<name>A0A8J8FDQ1_9BACT</name>